<evidence type="ECO:0000313" key="2">
    <source>
        <dbReference type="Proteomes" id="UP001367922"/>
    </source>
</evidence>
<dbReference type="Proteomes" id="UP001367922">
    <property type="component" value="Unassembled WGS sequence"/>
</dbReference>
<protein>
    <submittedName>
        <fullName evidence="1">Uncharacterized protein</fullName>
    </submittedName>
</protein>
<gene>
    <name evidence="1" type="ORF">WAX78_01935</name>
</gene>
<comment type="caution">
    <text evidence="1">The sequence shown here is derived from an EMBL/GenBank/DDBJ whole genome shotgun (WGS) entry which is preliminary data.</text>
</comment>
<dbReference type="RefSeq" id="WP_336480619.1">
    <property type="nucleotide sequence ID" value="NZ_JBAWSV010000001.1"/>
</dbReference>
<dbReference type="EMBL" id="JBAWSV010000001">
    <property type="protein sequence ID" value="MEI4828225.1"/>
    <property type="molecule type" value="Genomic_DNA"/>
</dbReference>
<keyword evidence="2" id="KW-1185">Reference proteome</keyword>
<proteinExistence type="predicted"/>
<sequence>MRQIKIRTGEEIPEIVLQTHHEDIGIVIMGVIVDVAVQEMAREIKSYYFLLCLFKNKNNSLATYEVKCNKAIIFLYQNETTRLSL</sequence>
<organism evidence="1 2">
    <name type="scientific">Bacillus yunxiaonensis</name>
    <dbReference type="NCBI Taxonomy" id="3127665"/>
    <lineage>
        <taxon>Bacteria</taxon>
        <taxon>Bacillati</taxon>
        <taxon>Bacillota</taxon>
        <taxon>Bacilli</taxon>
        <taxon>Bacillales</taxon>
        <taxon>Bacillaceae</taxon>
        <taxon>Bacillus</taxon>
    </lineage>
</organism>
<evidence type="ECO:0000313" key="1">
    <source>
        <dbReference type="EMBL" id="MEI4828225.1"/>
    </source>
</evidence>
<accession>A0ABU8FQH4</accession>
<reference evidence="1 2" key="1">
    <citation type="submission" date="2024-01" db="EMBL/GenBank/DDBJ databases">
        <title>Seven novel Bacillus-like species.</title>
        <authorList>
            <person name="Liu G."/>
        </authorList>
    </citation>
    <scope>NUCLEOTIDE SEQUENCE [LARGE SCALE GENOMIC DNA]</scope>
    <source>
        <strain evidence="1 2">FJAT-53711</strain>
    </source>
</reference>
<name>A0ABU8FQH4_9BACI</name>